<keyword evidence="2" id="KW-0548">Nucleotidyltransferase</keyword>
<dbReference type="GO" id="GO:0003964">
    <property type="term" value="F:RNA-directed DNA polymerase activity"/>
    <property type="evidence" value="ECO:0007669"/>
    <property type="project" value="UniProtKB-KW"/>
</dbReference>
<sequence length="101" mass="11133">VQVVRHGAKVARNANNNKKWESGHGGNSGKQQNKKRKVVRAHIVRSGNKNGYAGKSPLCNRKQGHYKSECSKLKNQNFSNQKGNEGKARRDPNVIADNANA</sequence>
<feature type="region of interest" description="Disordered" evidence="1">
    <location>
        <begin position="70"/>
        <end position="101"/>
    </location>
</feature>
<organism evidence="2">
    <name type="scientific">Tanacetum cinerariifolium</name>
    <name type="common">Dalmatian daisy</name>
    <name type="synonym">Chrysanthemum cinerariifolium</name>
    <dbReference type="NCBI Taxonomy" id="118510"/>
    <lineage>
        <taxon>Eukaryota</taxon>
        <taxon>Viridiplantae</taxon>
        <taxon>Streptophyta</taxon>
        <taxon>Embryophyta</taxon>
        <taxon>Tracheophyta</taxon>
        <taxon>Spermatophyta</taxon>
        <taxon>Magnoliopsida</taxon>
        <taxon>eudicotyledons</taxon>
        <taxon>Gunneridae</taxon>
        <taxon>Pentapetalae</taxon>
        <taxon>asterids</taxon>
        <taxon>campanulids</taxon>
        <taxon>Asterales</taxon>
        <taxon>Asteraceae</taxon>
        <taxon>Asteroideae</taxon>
        <taxon>Anthemideae</taxon>
        <taxon>Anthemidinae</taxon>
        <taxon>Tanacetum</taxon>
    </lineage>
</organism>
<gene>
    <name evidence="2" type="ORF">Tci_903327</name>
</gene>
<feature type="compositionally biased region" description="Polar residues" evidence="1">
    <location>
        <begin position="73"/>
        <end position="83"/>
    </location>
</feature>
<dbReference type="EMBL" id="BKCJ011413292">
    <property type="protein sequence ID" value="GFD31358.1"/>
    <property type="molecule type" value="Genomic_DNA"/>
</dbReference>
<dbReference type="AlphaFoldDB" id="A0A699VC98"/>
<accession>A0A699VC98</accession>
<feature type="region of interest" description="Disordered" evidence="1">
    <location>
        <begin position="1"/>
        <end position="39"/>
    </location>
</feature>
<feature type="non-terminal residue" evidence="2">
    <location>
        <position position="1"/>
    </location>
</feature>
<comment type="caution">
    <text evidence="2">The sequence shown here is derived from an EMBL/GenBank/DDBJ whole genome shotgun (WGS) entry which is preliminary data.</text>
</comment>
<evidence type="ECO:0000256" key="1">
    <source>
        <dbReference type="SAM" id="MobiDB-lite"/>
    </source>
</evidence>
<proteinExistence type="predicted"/>
<reference evidence="2" key="1">
    <citation type="journal article" date="2019" name="Sci. Rep.">
        <title>Draft genome of Tanacetum cinerariifolium, the natural source of mosquito coil.</title>
        <authorList>
            <person name="Yamashiro T."/>
            <person name="Shiraishi A."/>
            <person name="Satake H."/>
            <person name="Nakayama K."/>
        </authorList>
    </citation>
    <scope>NUCLEOTIDE SEQUENCE</scope>
</reference>
<feature type="region of interest" description="Disordered" evidence="1">
    <location>
        <begin position="44"/>
        <end position="63"/>
    </location>
</feature>
<name>A0A699VC98_TANCI</name>
<protein>
    <submittedName>
        <fullName evidence="2">Reverse transcriptase domain-containing protein</fullName>
    </submittedName>
</protein>
<keyword evidence="2" id="KW-0808">Transferase</keyword>
<keyword evidence="2" id="KW-0695">RNA-directed DNA polymerase</keyword>
<evidence type="ECO:0000313" key="2">
    <source>
        <dbReference type="EMBL" id="GFD31358.1"/>
    </source>
</evidence>